<keyword evidence="2" id="KW-1185">Reference proteome</keyword>
<dbReference type="RefSeq" id="WP_264748247.1">
    <property type="nucleotide sequence ID" value="NZ_JAPDHW010000001.1"/>
</dbReference>
<proteinExistence type="predicted"/>
<dbReference type="EMBL" id="JAPDHW010000001">
    <property type="protein sequence ID" value="MCW3166950.1"/>
    <property type="molecule type" value="Genomic_DNA"/>
</dbReference>
<dbReference type="Proteomes" id="UP001163731">
    <property type="component" value="Unassembled WGS sequence"/>
</dbReference>
<reference evidence="1" key="1">
    <citation type="submission" date="2022-10" db="EMBL/GenBank/DDBJ databases">
        <title>Chryseobacterium babae sp. nov. isolated from the gut of the beetle Oryctes rhinoceros, and Chryseobacterium kimseyorum sp. nov., isolated from a stick insect rearing cage.</title>
        <authorList>
            <person name="Shelomi M."/>
            <person name="Han C.-J."/>
            <person name="Chen W.-M."/>
            <person name="Chen H.-K."/>
            <person name="Liaw S.-J."/>
            <person name="Muhle E."/>
            <person name="Clermont D."/>
        </authorList>
    </citation>
    <scope>NUCLEOTIDE SEQUENCE</scope>
    <source>
        <strain evidence="1">09-1422</strain>
    </source>
</reference>
<evidence type="ECO:0000313" key="2">
    <source>
        <dbReference type="Proteomes" id="UP001163731"/>
    </source>
</evidence>
<organism evidence="1 2">
    <name type="scientific">Chryseobacterium kimseyorum</name>
    <dbReference type="NCBI Taxonomy" id="2984028"/>
    <lineage>
        <taxon>Bacteria</taxon>
        <taxon>Pseudomonadati</taxon>
        <taxon>Bacteroidota</taxon>
        <taxon>Flavobacteriia</taxon>
        <taxon>Flavobacteriales</taxon>
        <taxon>Weeksellaceae</taxon>
        <taxon>Chryseobacterium group</taxon>
        <taxon>Chryseobacterium</taxon>
    </lineage>
</organism>
<accession>A0ABT3HT31</accession>
<sequence length="117" mass="13532">MKIYFHNYMTREGVPSDDPQYADLLQALEIFSGLNDSTENFFGIIDPSAKIIQFVLEAENQWLVEIPNLPSHVNDQQYANFAECIEIITSTFDENRVKIFPKMIKVDIMNESLQDLL</sequence>
<gene>
    <name evidence="1" type="ORF">OMO38_00280</name>
</gene>
<protein>
    <submittedName>
        <fullName evidence="1">Uncharacterized protein</fullName>
    </submittedName>
</protein>
<evidence type="ECO:0000313" key="1">
    <source>
        <dbReference type="EMBL" id="MCW3166950.1"/>
    </source>
</evidence>
<comment type="caution">
    <text evidence="1">The sequence shown here is derived from an EMBL/GenBank/DDBJ whole genome shotgun (WGS) entry which is preliminary data.</text>
</comment>
<name>A0ABT3HT31_9FLAO</name>